<feature type="binding site" evidence="2">
    <location>
        <position position="122"/>
    </location>
    <ligand>
        <name>Mg(2+)</name>
        <dbReference type="ChEBI" id="CHEBI:18420"/>
    </ligand>
</feature>
<keyword evidence="2" id="KW-0460">Magnesium</keyword>
<dbReference type="EMBL" id="CP012333">
    <property type="protein sequence ID" value="AKU96773.1"/>
    <property type="molecule type" value="Genomic_DNA"/>
</dbReference>
<dbReference type="AlphaFoldDB" id="A0A0K1PTB3"/>
<evidence type="ECO:0000313" key="3">
    <source>
        <dbReference type="EMBL" id="AKU96773.1"/>
    </source>
</evidence>
<organism evidence="3 4">
    <name type="scientific">Labilithrix luteola</name>
    <dbReference type="NCBI Taxonomy" id="1391654"/>
    <lineage>
        <taxon>Bacteria</taxon>
        <taxon>Pseudomonadati</taxon>
        <taxon>Myxococcota</taxon>
        <taxon>Polyangia</taxon>
        <taxon>Polyangiales</taxon>
        <taxon>Labilitrichaceae</taxon>
        <taxon>Labilithrix</taxon>
    </lineage>
</organism>
<dbReference type="SUPFAM" id="SSF52540">
    <property type="entry name" value="P-loop containing nucleoside triphosphate hydrolases"/>
    <property type="match status" value="1"/>
</dbReference>
<keyword evidence="2" id="KW-0436">Ligase</keyword>
<feature type="binding site" evidence="2">
    <location>
        <position position="51"/>
    </location>
    <ligand>
        <name>substrate</name>
    </ligand>
</feature>
<dbReference type="Proteomes" id="UP000064967">
    <property type="component" value="Chromosome"/>
</dbReference>
<dbReference type="KEGG" id="llu:AKJ09_03437"/>
<dbReference type="PANTHER" id="PTHR43210">
    <property type="entry name" value="DETHIOBIOTIN SYNTHETASE"/>
    <property type="match status" value="1"/>
</dbReference>
<dbReference type="PANTHER" id="PTHR43210:SF5">
    <property type="entry name" value="DETHIOBIOTIN SYNTHETASE"/>
    <property type="match status" value="1"/>
</dbReference>
<dbReference type="UniPathway" id="UPA00078">
    <property type="reaction ID" value="UER00161"/>
</dbReference>
<dbReference type="GO" id="GO:0005524">
    <property type="term" value="F:ATP binding"/>
    <property type="evidence" value="ECO:0007669"/>
    <property type="project" value="UniProtKB-UniRule"/>
</dbReference>
<accession>A0A0K1PTB3</accession>
<dbReference type="GO" id="GO:0004141">
    <property type="term" value="F:dethiobiotin synthase activity"/>
    <property type="evidence" value="ECO:0007669"/>
    <property type="project" value="UniProtKB-UniRule"/>
</dbReference>
<comment type="cofactor">
    <cofactor evidence="2">
        <name>Mg(2+)</name>
        <dbReference type="ChEBI" id="CHEBI:18420"/>
    </cofactor>
</comment>
<dbReference type="OrthoDB" id="9802097at2"/>
<dbReference type="HAMAP" id="MF_00336">
    <property type="entry name" value="BioD"/>
    <property type="match status" value="1"/>
</dbReference>
<feature type="binding site" evidence="2">
    <location>
        <begin position="122"/>
        <end position="125"/>
    </location>
    <ligand>
        <name>ATP</name>
        <dbReference type="ChEBI" id="CHEBI:30616"/>
    </ligand>
</feature>
<keyword evidence="2" id="KW-0479">Metal-binding</keyword>
<keyword evidence="1 2" id="KW-0093">Biotin biosynthesis</keyword>
<dbReference type="PATRIC" id="fig|1391654.3.peg.3479"/>
<feature type="binding site" evidence="2">
    <location>
        <position position="19"/>
    </location>
    <ligand>
        <name>Mg(2+)</name>
        <dbReference type="ChEBI" id="CHEBI:18420"/>
    </ligand>
</feature>
<dbReference type="CDD" id="cd03109">
    <property type="entry name" value="DTBS"/>
    <property type="match status" value="1"/>
</dbReference>
<comment type="catalytic activity">
    <reaction evidence="2">
        <text>(7R,8S)-7,8-diammoniononanoate + CO2 + ATP = (4R,5S)-dethiobiotin + ADP + phosphate + 3 H(+)</text>
        <dbReference type="Rhea" id="RHEA:15805"/>
        <dbReference type="ChEBI" id="CHEBI:15378"/>
        <dbReference type="ChEBI" id="CHEBI:16526"/>
        <dbReference type="ChEBI" id="CHEBI:30616"/>
        <dbReference type="ChEBI" id="CHEBI:43474"/>
        <dbReference type="ChEBI" id="CHEBI:149469"/>
        <dbReference type="ChEBI" id="CHEBI:149473"/>
        <dbReference type="ChEBI" id="CHEBI:456216"/>
        <dbReference type="EC" id="6.3.3.3"/>
    </reaction>
</comment>
<dbReference type="GO" id="GO:0000287">
    <property type="term" value="F:magnesium ion binding"/>
    <property type="evidence" value="ECO:0007669"/>
    <property type="project" value="UniProtKB-UniRule"/>
</dbReference>
<dbReference type="PIRSF" id="PIRSF006755">
    <property type="entry name" value="DTB_synth"/>
    <property type="match status" value="1"/>
</dbReference>
<feature type="binding site" evidence="2">
    <location>
        <position position="62"/>
    </location>
    <ligand>
        <name>Mg(2+)</name>
        <dbReference type="ChEBI" id="CHEBI:18420"/>
    </ligand>
</feature>
<evidence type="ECO:0000313" key="4">
    <source>
        <dbReference type="Proteomes" id="UP000064967"/>
    </source>
</evidence>
<keyword evidence="2" id="KW-0067">ATP-binding</keyword>
<dbReference type="EC" id="6.3.3.3" evidence="2"/>
<keyword evidence="4" id="KW-1185">Reference proteome</keyword>
<feature type="binding site" evidence="2">
    <location>
        <begin position="183"/>
        <end position="184"/>
    </location>
    <ligand>
        <name>ATP</name>
        <dbReference type="ChEBI" id="CHEBI:30616"/>
    </ligand>
</feature>
<dbReference type="Gene3D" id="3.40.50.300">
    <property type="entry name" value="P-loop containing nucleotide triphosphate hydrolases"/>
    <property type="match status" value="1"/>
</dbReference>
<dbReference type="STRING" id="1391654.AKJ09_03437"/>
<name>A0A0K1PTB3_9BACT</name>
<comment type="function">
    <text evidence="2">Catalyzes a mechanistically unusual reaction, the ATP-dependent insertion of CO2 between the N7 and N8 nitrogen atoms of 7,8-diaminopelargonic acid (DAPA, also called 7,8-diammoniononanoate) to form a ureido ring.</text>
</comment>
<dbReference type="GO" id="GO:0005829">
    <property type="term" value="C:cytosol"/>
    <property type="evidence" value="ECO:0007669"/>
    <property type="project" value="TreeGrafter"/>
</dbReference>
<dbReference type="Pfam" id="PF13500">
    <property type="entry name" value="AAA_26"/>
    <property type="match status" value="1"/>
</dbReference>
<comment type="subunit">
    <text evidence="2">Homodimer.</text>
</comment>
<comment type="caution">
    <text evidence="2">Lacks conserved residue(s) required for the propagation of feature annotation.</text>
</comment>
<dbReference type="InterPro" id="IPR004472">
    <property type="entry name" value="DTB_synth_BioD"/>
</dbReference>
<evidence type="ECO:0000256" key="1">
    <source>
        <dbReference type="ARBA" id="ARBA00022756"/>
    </source>
</evidence>
<gene>
    <name evidence="2" type="primary">bioD</name>
    <name evidence="3" type="ORF">AKJ09_03437</name>
</gene>
<dbReference type="InterPro" id="IPR027417">
    <property type="entry name" value="P-loop_NTPase"/>
</dbReference>
<keyword evidence="2" id="KW-0963">Cytoplasm</keyword>
<dbReference type="GO" id="GO:0009102">
    <property type="term" value="P:biotin biosynthetic process"/>
    <property type="evidence" value="ECO:0007669"/>
    <property type="project" value="UniProtKB-UniRule"/>
</dbReference>
<dbReference type="RefSeq" id="WP_146648012.1">
    <property type="nucleotide sequence ID" value="NZ_CP012333.1"/>
</dbReference>
<comment type="pathway">
    <text evidence="2">Cofactor biosynthesis; biotin biosynthesis; biotin from 7,8-diaminononanoate: step 1/2.</text>
</comment>
<feature type="binding site" evidence="2">
    <location>
        <begin position="15"/>
        <end position="20"/>
    </location>
    <ligand>
        <name>ATP</name>
        <dbReference type="ChEBI" id="CHEBI:30616"/>
    </ligand>
</feature>
<keyword evidence="2" id="KW-0547">Nucleotide-binding</keyword>
<comment type="similarity">
    <text evidence="2">Belongs to the dethiobiotin synthetase family.</text>
</comment>
<sequence>MSRAPLVVVSGTGTEIGKTHLSASLLGAWRRHLERLGHPHALLAGLKPIESGVPEGAAEGADGEILGRLSTFHVKRYRSPYLLVRPVSPHLAARAEGLTLEPEVVLRWVEEIRVQVDGALVELPGGLFSPLGPGLTNADLARELRPDALILIAPDRLGVLHDIATTVRAARGAGLHPAGILLSTPDVHDASTGANAPEVPLVTDVPVLATLPRAPIDELAQSAELAAVIAALLP</sequence>
<feature type="active site" evidence="2">
    <location>
        <position position="47"/>
    </location>
</feature>
<comment type="subcellular location">
    <subcellularLocation>
        <location evidence="2">Cytoplasm</location>
    </subcellularLocation>
</comment>
<proteinExistence type="inferred from homology"/>
<reference evidence="3 4" key="1">
    <citation type="submission" date="2015-08" db="EMBL/GenBank/DDBJ databases">
        <authorList>
            <person name="Babu N.S."/>
            <person name="Beckwith C.J."/>
            <person name="Beseler K.G."/>
            <person name="Brison A."/>
            <person name="Carone J.V."/>
            <person name="Caskin T.P."/>
            <person name="Diamond M."/>
            <person name="Durham M.E."/>
            <person name="Foxe J.M."/>
            <person name="Go M."/>
            <person name="Henderson B.A."/>
            <person name="Jones I.B."/>
            <person name="McGettigan J.A."/>
            <person name="Micheletti S.J."/>
            <person name="Nasrallah M.E."/>
            <person name="Ortiz D."/>
            <person name="Piller C.R."/>
            <person name="Privatt S.R."/>
            <person name="Schneider S.L."/>
            <person name="Sharp S."/>
            <person name="Smith T.C."/>
            <person name="Stanton J.D."/>
            <person name="Ullery H.E."/>
            <person name="Wilson R.J."/>
            <person name="Serrano M.G."/>
            <person name="Buck G."/>
            <person name="Lee V."/>
            <person name="Wang Y."/>
            <person name="Carvalho R."/>
            <person name="Voegtly L."/>
            <person name="Shi R."/>
            <person name="Duckworth R."/>
            <person name="Johnson A."/>
            <person name="Loviza R."/>
            <person name="Walstead R."/>
            <person name="Shah Z."/>
            <person name="Kiflezghi M."/>
            <person name="Wade K."/>
            <person name="Ball S.L."/>
            <person name="Bradley K.W."/>
            <person name="Asai D.J."/>
            <person name="Bowman C.A."/>
            <person name="Russell D.A."/>
            <person name="Pope W.H."/>
            <person name="Jacobs-Sera D."/>
            <person name="Hendrix R.W."/>
            <person name="Hatfull G.F."/>
        </authorList>
    </citation>
    <scope>NUCLEOTIDE SEQUENCE [LARGE SCALE GENOMIC DNA]</scope>
    <source>
        <strain evidence="3 4">DSM 27648</strain>
    </source>
</reference>
<protein>
    <recommendedName>
        <fullName evidence="2">ATP-dependent dethiobiotin synthetase BioD</fullName>
        <ecNumber evidence="2">6.3.3.3</ecNumber>
    </recommendedName>
    <alternativeName>
        <fullName evidence="2">DTB synthetase</fullName>
        <shortName evidence="2">DTBS</shortName>
    </alternativeName>
    <alternativeName>
        <fullName evidence="2">Dethiobiotin synthase</fullName>
    </alternativeName>
</protein>
<feature type="binding site" evidence="2">
    <location>
        <position position="62"/>
    </location>
    <ligand>
        <name>ATP</name>
        <dbReference type="ChEBI" id="CHEBI:30616"/>
    </ligand>
</feature>
<evidence type="ECO:0000256" key="2">
    <source>
        <dbReference type="HAMAP-Rule" id="MF_00336"/>
    </source>
</evidence>